<dbReference type="Proteomes" id="UP001229952">
    <property type="component" value="Chromosome"/>
</dbReference>
<accession>A0ABY9HW25</accession>
<dbReference type="PANTHER" id="PTHR36974:SF1">
    <property type="entry name" value="DOXX FAMILY MEMBRANE PROTEIN"/>
    <property type="match status" value="1"/>
</dbReference>
<evidence type="ECO:0000313" key="3">
    <source>
        <dbReference type="Proteomes" id="UP001229952"/>
    </source>
</evidence>
<dbReference type="EMBL" id="CP120992">
    <property type="protein sequence ID" value="WLQ38768.1"/>
    <property type="molecule type" value="Genomic_DNA"/>
</dbReference>
<evidence type="ECO:0000256" key="1">
    <source>
        <dbReference type="SAM" id="Phobius"/>
    </source>
</evidence>
<keyword evidence="1" id="KW-0812">Transmembrane</keyword>
<gene>
    <name evidence="2" type="ORF">P8A22_01120</name>
</gene>
<keyword evidence="3" id="KW-1185">Reference proteome</keyword>
<sequence length="127" mass="13656">MPRTTRSPFLLAGLLAGAGVLHVTVPKVFDGTIPRVLPGTPRAWTYASGVVECALAAGLVHPRTRRIAARATAGFFVGVFPANVQMALDWRHRPAFPRAAAFGRLPLQIPLVLWAHKVARAEGTSRN</sequence>
<name>A0ABY9HW25_9ACTN</name>
<feature type="transmembrane region" description="Helical" evidence="1">
    <location>
        <begin position="42"/>
        <end position="60"/>
    </location>
</feature>
<evidence type="ECO:0000313" key="2">
    <source>
        <dbReference type="EMBL" id="WLQ38768.1"/>
    </source>
</evidence>
<keyword evidence="1" id="KW-1133">Transmembrane helix</keyword>
<proteinExistence type="predicted"/>
<organism evidence="2 3">
    <name type="scientific">Streptomyces laculatispora</name>
    <dbReference type="NCBI Taxonomy" id="887464"/>
    <lineage>
        <taxon>Bacteria</taxon>
        <taxon>Bacillati</taxon>
        <taxon>Actinomycetota</taxon>
        <taxon>Actinomycetes</taxon>
        <taxon>Kitasatosporales</taxon>
        <taxon>Streptomycetaceae</taxon>
        <taxon>Streptomyces</taxon>
    </lineage>
</organism>
<reference evidence="2 3" key="1">
    <citation type="submission" date="2023-03" db="EMBL/GenBank/DDBJ databases">
        <title>Isolation and description of six Streptomyces strains from soil environments, able to metabolize different microbial glucans.</title>
        <authorList>
            <person name="Widen T."/>
            <person name="Larsbrink J."/>
        </authorList>
    </citation>
    <scope>NUCLEOTIDE SEQUENCE [LARGE SCALE GENOMIC DNA]</scope>
    <source>
        <strain evidence="2 3">Mut2</strain>
    </source>
</reference>
<keyword evidence="1" id="KW-0472">Membrane</keyword>
<dbReference type="PANTHER" id="PTHR36974">
    <property type="entry name" value="MEMBRANE PROTEIN-RELATED"/>
    <property type="match status" value="1"/>
</dbReference>
<evidence type="ECO:0008006" key="4">
    <source>
        <dbReference type="Google" id="ProtNLM"/>
    </source>
</evidence>
<dbReference type="RefSeq" id="WP_306085455.1">
    <property type="nucleotide sequence ID" value="NZ_CP120992.1"/>
</dbReference>
<protein>
    <recommendedName>
        <fullName evidence="4">Cytoplasmic membrane protein FsxA</fullName>
    </recommendedName>
</protein>